<gene>
    <name evidence="6" type="ORF">FC756_23250</name>
</gene>
<keyword evidence="2" id="KW-0175">Coiled coil</keyword>
<dbReference type="RefSeq" id="WP_107896183.1">
    <property type="nucleotide sequence ID" value="NZ_PYWM01000018.1"/>
</dbReference>
<keyword evidence="1" id="KW-1188">Viral release from host cell</keyword>
<feature type="transmembrane region" description="Helical" evidence="4">
    <location>
        <begin position="502"/>
        <end position="524"/>
    </location>
</feature>
<feature type="transmembrane region" description="Helical" evidence="4">
    <location>
        <begin position="463"/>
        <end position="482"/>
    </location>
</feature>
<keyword evidence="4" id="KW-0472">Membrane</keyword>
<evidence type="ECO:0000313" key="6">
    <source>
        <dbReference type="EMBL" id="TKI53546.1"/>
    </source>
</evidence>
<dbReference type="Pfam" id="PF10145">
    <property type="entry name" value="PhageMin_Tail"/>
    <property type="match status" value="1"/>
</dbReference>
<keyword evidence="4" id="KW-1133">Transmembrane helix</keyword>
<dbReference type="SUPFAM" id="SSF57997">
    <property type="entry name" value="Tropomyosin"/>
    <property type="match status" value="1"/>
</dbReference>
<dbReference type="Proteomes" id="UP000308744">
    <property type="component" value="Unassembled WGS sequence"/>
</dbReference>
<feature type="transmembrane region" description="Helical" evidence="4">
    <location>
        <begin position="530"/>
        <end position="553"/>
    </location>
</feature>
<protein>
    <submittedName>
        <fullName evidence="6">Phage tail tape measure protein</fullName>
    </submittedName>
</protein>
<reference evidence="6 7" key="1">
    <citation type="submission" date="2019-04" db="EMBL/GenBank/DDBJ databases">
        <title>Lysinibacillus genome sequencing.</title>
        <authorList>
            <person name="Dunlap C."/>
        </authorList>
    </citation>
    <scope>NUCLEOTIDE SEQUENCE [LARGE SCALE GENOMIC DNA]</scope>
    <source>
        <strain evidence="6 7">CCTCC AB 2010389</strain>
    </source>
</reference>
<evidence type="ECO:0000259" key="5">
    <source>
        <dbReference type="Pfam" id="PF10145"/>
    </source>
</evidence>
<evidence type="ECO:0000313" key="7">
    <source>
        <dbReference type="Proteomes" id="UP000308744"/>
    </source>
</evidence>
<sequence length="1609" mass="175989">MAEIGSLEVSLSLNAANFNGSIAQVNRRMTAMGSELRALSERGDAYGRSVEGLGQKQNILTRQFDAASIKLQEQRRRYDELVASGTASEAAIERQANAVNRAQAEYNRLERQLGEVTEELRVQSSQWTQAGRQLQEVGNKMQAIGGNLSSLGKDLSMKVTAPIAALGAGAFKAAVDFESAFAGVRKTVNTSEEGFKKLEQGIRDMAKELPASASDIAAVAESAGQLGIAEDKILSFSRTIIDLGESTNLTREQAATEFARFANIVGMSQDNFDRLGSSIVGLGNTMATTEAEIMSMGMRLAAQGKQVGMSEAQIMALAGTMSSLGIQAEMGGTAMTTVLKKMQTAVMDGGAALGTWAEVAQMSSSEFKKLYDESAINGLDAVIKGLATISSRGENLAVVLEDMGIKGIYESDVMMRMAGASELLSSAVATSTDAWKENTALSNEASQRYATTASQMAMLKNKIVDIGITLGNILIPMVMSVLDVIQPWIEKFATLSEGTQKLIVIIAGIAAAIGPIIVVIGTLISSIGTIVSTVGTFALAIGEAGGIVALLTAKLSFLAPVFTALTGPIGLTVAAIGGLTIGTIAFAKHMSKDALPSVERFGKGVSDSTKEALNGFFDLSEGASQSVTNMYVTSTKVTTEMAKELTSKYDQMNTQIVDGMKKRNAEQMSDLKEFFMNSSALTSEEEEKIIADTKKRNEYKIQDQITMNEIAKEITQKAANEKRELTERENEVLNNINQLMKENAIRTFSESELEQKVIFERMKENASIISAEQAAEVVKNAVKQKEEVVKEANETYEKRMASILQMRDETGVITAEQADKMIAEATRAKDQTIYLAEEQHLKIVETAQKQADEHVEKVNWETGEILSKWEVFKNKHSEIFDSVEEYYKKVTDSLKEITSTAYEYIKTTVEEHLSGVVDFVKEQLDKLKDFWDENGEAIFTLVKGHFENIQSNIELVMGIIKGHFQIIWPIISGIVKIAWNAIKLTIGNTLDIILGIIQTVLKLIQGDWKGAWETIKATSEKIMKNIVQFFKDIDLLQVGKDIIQGLIDGIGSMAKAVREKAKSIADGIEKAIRGRLDTHSPSRVMIAVGKDIGEGLAVGIESTQARNESAMKELGQLLVDTTKSNQAEVTKIADEAEKERTKIQQDAAKKKLEIENKLGVDLKKANNTISAKKKGATANDNIKIQQLKENANAKLVKLEQDTQEKLKKVNDKAWSDMVKKEEQASSERLKVLKQYIADKDSTNELSLATEQHILEQSLKFFKDGTAEKIEVQKMYKNVTESINKEKESIDKTYVDNVKKLNDDYIKEEERLTKVYQDEFDKRRNAYYSFAGLFDEIAQRDVTGATLIAALQSQVTAFEDWQKNIASLASKGINEGLLAELQAMGPKAGAEIAALNTLTEEQLAEYTGLWKTKNEQARTQTESELTELKQNTEKQINELKTKTAEQLRIYQNEWRNSMIALKGNVKTEMAEMPNIGVFAVSGLIEGMMSKQGDLLNAAQSLAAIVSSAFTTALDIHSPSRVMRGYGVNIGEGLVLGINDMVGKVAGATNRLAKAVTDGSYKSGPGTTTSSSTTHNTENNYNLTVNSPKPLDPYETARLSKNGWKEIALQI</sequence>
<feature type="coiled-coil region" evidence="2">
    <location>
        <begin position="1410"/>
        <end position="1444"/>
    </location>
</feature>
<comment type="caution">
    <text evidence="6">The sequence shown here is derived from an EMBL/GenBank/DDBJ whole genome shotgun (WGS) entry which is preliminary data.</text>
</comment>
<dbReference type="PANTHER" id="PTHR37813:SF1">
    <property type="entry name" value="FELS-2 PROPHAGE PROTEIN"/>
    <property type="match status" value="1"/>
</dbReference>
<evidence type="ECO:0000256" key="1">
    <source>
        <dbReference type="ARBA" id="ARBA00022612"/>
    </source>
</evidence>
<evidence type="ECO:0000256" key="4">
    <source>
        <dbReference type="SAM" id="Phobius"/>
    </source>
</evidence>
<feature type="coiled-coil region" evidence="2">
    <location>
        <begin position="1181"/>
        <end position="1208"/>
    </location>
</feature>
<accession>A0A4U2XZT3</accession>
<feature type="compositionally biased region" description="Polar residues" evidence="3">
    <location>
        <begin position="1573"/>
        <end position="1585"/>
    </location>
</feature>
<proteinExistence type="predicted"/>
<dbReference type="InterPro" id="IPR010090">
    <property type="entry name" value="Phage_tape_meas"/>
</dbReference>
<evidence type="ECO:0000256" key="2">
    <source>
        <dbReference type="SAM" id="Coils"/>
    </source>
</evidence>
<dbReference type="PANTHER" id="PTHR37813">
    <property type="entry name" value="FELS-2 PROPHAGE PROTEIN"/>
    <property type="match status" value="1"/>
</dbReference>
<name>A0A4U2XZT3_9BACI</name>
<dbReference type="EMBL" id="SZPU01000107">
    <property type="protein sequence ID" value="TKI53546.1"/>
    <property type="molecule type" value="Genomic_DNA"/>
</dbReference>
<keyword evidence="7" id="KW-1185">Reference proteome</keyword>
<organism evidence="6 7">
    <name type="scientific">Lysinibacillus mangiferihumi</name>
    <dbReference type="NCBI Taxonomy" id="1130819"/>
    <lineage>
        <taxon>Bacteria</taxon>
        <taxon>Bacillati</taxon>
        <taxon>Bacillota</taxon>
        <taxon>Bacilli</taxon>
        <taxon>Bacillales</taxon>
        <taxon>Bacillaceae</taxon>
        <taxon>Lysinibacillus</taxon>
    </lineage>
</organism>
<dbReference type="NCBIfam" id="TIGR01760">
    <property type="entry name" value="tape_meas_TP901"/>
    <property type="match status" value="1"/>
</dbReference>
<evidence type="ECO:0000256" key="3">
    <source>
        <dbReference type="SAM" id="MobiDB-lite"/>
    </source>
</evidence>
<feature type="coiled-coil region" evidence="2">
    <location>
        <begin position="708"/>
        <end position="743"/>
    </location>
</feature>
<keyword evidence="4" id="KW-0812">Transmembrane</keyword>
<feature type="region of interest" description="Disordered" evidence="3">
    <location>
        <begin position="1555"/>
        <end position="1587"/>
    </location>
</feature>
<feature type="coiled-coil region" evidence="2">
    <location>
        <begin position="92"/>
        <end position="126"/>
    </location>
</feature>
<feature type="transmembrane region" description="Helical" evidence="4">
    <location>
        <begin position="565"/>
        <end position="587"/>
    </location>
</feature>
<feature type="domain" description="Phage tail tape measure protein" evidence="5">
    <location>
        <begin position="201"/>
        <end position="354"/>
    </location>
</feature>